<evidence type="ECO:0000259" key="8">
    <source>
        <dbReference type="PROSITE" id="PS51918"/>
    </source>
</evidence>
<feature type="domain" description="Radical SAM core" evidence="8">
    <location>
        <begin position="10"/>
        <end position="91"/>
    </location>
</feature>
<gene>
    <name evidence="9" type="ORF">METZ01_LOCUS439000</name>
</gene>
<reference evidence="9" key="1">
    <citation type="submission" date="2018-05" db="EMBL/GenBank/DDBJ databases">
        <authorList>
            <person name="Lanie J.A."/>
            <person name="Ng W.-L."/>
            <person name="Kazmierczak K.M."/>
            <person name="Andrzejewski T.M."/>
            <person name="Davidsen T.M."/>
            <person name="Wayne K.J."/>
            <person name="Tettelin H."/>
            <person name="Glass J.I."/>
            <person name="Rusch D."/>
            <person name="Podicherti R."/>
            <person name="Tsui H.-C.T."/>
            <person name="Winkler M.E."/>
        </authorList>
    </citation>
    <scope>NUCLEOTIDE SEQUENCE</scope>
</reference>
<evidence type="ECO:0000256" key="7">
    <source>
        <dbReference type="ARBA" id="ARBA00023150"/>
    </source>
</evidence>
<feature type="non-terminal residue" evidence="9">
    <location>
        <position position="91"/>
    </location>
</feature>
<dbReference type="GO" id="GO:0051539">
    <property type="term" value="F:4 iron, 4 sulfur cluster binding"/>
    <property type="evidence" value="ECO:0007669"/>
    <property type="project" value="UniProtKB-KW"/>
</dbReference>
<dbReference type="AlphaFoldDB" id="A0A382YS83"/>
<keyword evidence="5" id="KW-0408">Iron</keyword>
<proteinExistence type="predicted"/>
<keyword evidence="6" id="KW-0411">Iron-sulfur</keyword>
<accession>A0A382YS83</accession>
<dbReference type="GO" id="GO:0006777">
    <property type="term" value="P:Mo-molybdopterin cofactor biosynthetic process"/>
    <property type="evidence" value="ECO:0007669"/>
    <property type="project" value="UniProtKB-KW"/>
</dbReference>
<dbReference type="Gene3D" id="3.20.20.70">
    <property type="entry name" value="Aldolase class I"/>
    <property type="match status" value="1"/>
</dbReference>
<protein>
    <recommendedName>
        <fullName evidence="8">Radical SAM core domain-containing protein</fullName>
    </recommendedName>
</protein>
<dbReference type="InterPro" id="IPR000385">
    <property type="entry name" value="MoaA_NifB_PqqE_Fe-S-bd_CS"/>
</dbReference>
<dbReference type="InterPro" id="IPR058240">
    <property type="entry name" value="rSAM_sf"/>
</dbReference>
<organism evidence="9">
    <name type="scientific">marine metagenome</name>
    <dbReference type="NCBI Taxonomy" id="408172"/>
    <lineage>
        <taxon>unclassified sequences</taxon>
        <taxon>metagenomes</taxon>
        <taxon>ecological metagenomes</taxon>
    </lineage>
</organism>
<dbReference type="CDD" id="cd01335">
    <property type="entry name" value="Radical_SAM"/>
    <property type="match status" value="1"/>
</dbReference>
<evidence type="ECO:0000256" key="3">
    <source>
        <dbReference type="ARBA" id="ARBA00022691"/>
    </source>
</evidence>
<dbReference type="SFLD" id="SFLDG01067">
    <property type="entry name" value="SPASM/twitch_domain_containing"/>
    <property type="match status" value="1"/>
</dbReference>
<dbReference type="GO" id="GO:0046872">
    <property type="term" value="F:metal ion binding"/>
    <property type="evidence" value="ECO:0007669"/>
    <property type="project" value="UniProtKB-KW"/>
</dbReference>
<dbReference type="PANTHER" id="PTHR22960">
    <property type="entry name" value="MOLYBDOPTERIN COFACTOR SYNTHESIS PROTEIN A"/>
    <property type="match status" value="1"/>
</dbReference>
<keyword evidence="3" id="KW-0949">S-adenosyl-L-methionine</keyword>
<dbReference type="PROSITE" id="PS51918">
    <property type="entry name" value="RADICAL_SAM"/>
    <property type="match status" value="1"/>
</dbReference>
<evidence type="ECO:0000256" key="4">
    <source>
        <dbReference type="ARBA" id="ARBA00022723"/>
    </source>
</evidence>
<dbReference type="GO" id="GO:0061798">
    <property type="term" value="F:GTP 3',8'-cyclase activity"/>
    <property type="evidence" value="ECO:0007669"/>
    <property type="project" value="TreeGrafter"/>
</dbReference>
<dbReference type="InterPro" id="IPR013785">
    <property type="entry name" value="Aldolase_TIM"/>
</dbReference>
<dbReference type="EMBL" id="UINC01178149">
    <property type="protein sequence ID" value="SVD86146.1"/>
    <property type="molecule type" value="Genomic_DNA"/>
</dbReference>
<keyword evidence="2" id="KW-0004">4Fe-4S</keyword>
<evidence type="ECO:0000256" key="5">
    <source>
        <dbReference type="ARBA" id="ARBA00023004"/>
    </source>
</evidence>
<dbReference type="SUPFAM" id="SSF102114">
    <property type="entry name" value="Radical SAM enzymes"/>
    <property type="match status" value="1"/>
</dbReference>
<keyword evidence="4" id="KW-0479">Metal-binding</keyword>
<comment type="cofactor">
    <cofactor evidence="1">
        <name>[4Fe-4S] cluster</name>
        <dbReference type="ChEBI" id="CHEBI:49883"/>
    </cofactor>
</comment>
<dbReference type="InterPro" id="IPR007197">
    <property type="entry name" value="rSAM"/>
</dbReference>
<evidence type="ECO:0000256" key="2">
    <source>
        <dbReference type="ARBA" id="ARBA00022485"/>
    </source>
</evidence>
<evidence type="ECO:0000313" key="9">
    <source>
        <dbReference type="EMBL" id="SVD86146.1"/>
    </source>
</evidence>
<dbReference type="Pfam" id="PF04055">
    <property type="entry name" value="Radical_SAM"/>
    <property type="match status" value="1"/>
</dbReference>
<name>A0A382YS83_9ZZZZ</name>
<dbReference type="PROSITE" id="PS01305">
    <property type="entry name" value="MOAA_NIFB_PQQE"/>
    <property type="match status" value="1"/>
</dbReference>
<dbReference type="InterPro" id="IPR050105">
    <property type="entry name" value="MoCo_biosynth_MoaA/MoaC"/>
</dbReference>
<evidence type="ECO:0000256" key="6">
    <source>
        <dbReference type="ARBA" id="ARBA00023014"/>
    </source>
</evidence>
<evidence type="ECO:0000256" key="1">
    <source>
        <dbReference type="ARBA" id="ARBA00001966"/>
    </source>
</evidence>
<dbReference type="SFLD" id="SFLDS00029">
    <property type="entry name" value="Radical_SAM"/>
    <property type="match status" value="1"/>
</dbReference>
<dbReference type="PANTHER" id="PTHR22960:SF0">
    <property type="entry name" value="MOLYBDENUM COFACTOR BIOSYNTHESIS PROTEIN 1"/>
    <property type="match status" value="1"/>
</dbReference>
<dbReference type="GO" id="GO:0061799">
    <property type="term" value="F:cyclic pyranopterin monophosphate synthase activity"/>
    <property type="evidence" value="ECO:0007669"/>
    <property type="project" value="TreeGrafter"/>
</dbReference>
<sequence>MGSSSIIKDKFNRPLKDLRVSVTDKCNFRCPYCMPAKIYGEGYSFLPNHELLSFEEMSRLIQIFAAFGLKKVRITGGEPLIRPNLEALIQL</sequence>
<keyword evidence="7" id="KW-0501">Molybdenum cofactor biosynthesis</keyword>